<reference evidence="3" key="1">
    <citation type="submission" date="2015-07" db="EMBL/GenBank/DDBJ databases">
        <title>Adaptation to a free-living lifestyle via gene acquisitions in the diplomonad Trepomonas sp. PC1.</title>
        <authorList>
            <person name="Xu F."/>
            <person name="Jerlstrom-Hultqvist J."/>
            <person name="Kolisko M."/>
            <person name="Simpson A.G.B."/>
            <person name="Roger A.J."/>
            <person name="Svard S.G."/>
            <person name="Andersson J.O."/>
        </authorList>
    </citation>
    <scope>NUCLEOTIDE SEQUENCE</scope>
    <source>
        <strain evidence="3">PC1</strain>
    </source>
</reference>
<evidence type="ECO:0000256" key="2">
    <source>
        <dbReference type="SAM" id="MobiDB-lite"/>
    </source>
</evidence>
<feature type="non-terminal residue" evidence="3">
    <location>
        <position position="1"/>
    </location>
</feature>
<dbReference type="EMBL" id="GDID01005400">
    <property type="protein sequence ID" value="JAP91206.1"/>
    <property type="molecule type" value="Transcribed_RNA"/>
</dbReference>
<feature type="region of interest" description="Disordered" evidence="2">
    <location>
        <begin position="1"/>
        <end position="23"/>
    </location>
</feature>
<name>A0A146K6E4_9EUKA</name>
<gene>
    <name evidence="3" type="ORF">TPC1_17248</name>
</gene>
<dbReference type="AlphaFoldDB" id="A0A146K6E4"/>
<feature type="coiled-coil region" evidence="1">
    <location>
        <begin position="469"/>
        <end position="507"/>
    </location>
</feature>
<accession>A0A146K6E4</accession>
<protein>
    <submittedName>
        <fullName evidence="3">Uncharacterized protein</fullName>
    </submittedName>
</protein>
<feature type="non-terminal residue" evidence="3">
    <location>
        <position position="509"/>
    </location>
</feature>
<feature type="coiled-coil region" evidence="1">
    <location>
        <begin position="204"/>
        <end position="294"/>
    </location>
</feature>
<evidence type="ECO:0000313" key="3">
    <source>
        <dbReference type="EMBL" id="JAP91206.1"/>
    </source>
</evidence>
<keyword evidence="1" id="KW-0175">Coiled coil</keyword>
<feature type="coiled-coil region" evidence="1">
    <location>
        <begin position="318"/>
        <end position="383"/>
    </location>
</feature>
<evidence type="ECO:0000256" key="1">
    <source>
        <dbReference type="SAM" id="Coils"/>
    </source>
</evidence>
<sequence length="509" mass="59988">NVSFGEDYLQSKQAPGVQADSQLSYDSYQVPTKFLRSDNNSKLDEDLKDLEEFYTSLSKDSPSFESVQLRQNRSYQEDRELLIAKEEIQLPKNLPKPKKPANEFEQKKSMAQSLQIDNELIQMQSSNIPAAQPVQQSVLQLSQISDQKLLFQYQEECQRLSAKIKQLESQPQQFTQKHFEAMKLELQATTEAMHQNDEVLQRVIKELRAANDCQKSQLSEYEEIIGQIVVELTGHQEDCDLGQIVVQIRNLKQQKEKLNTDFYLKQLQELGDDCAEFKQQMQRKDTEIQKLKLQIDAMSFQKEENTKQKPVQVQTQKDQKLKQEIAKKDAQIEKLTDELNQLQVVLMAQQKGCENQGLFRDQIKQLQEMNQLERQKLIQCEQEFQQRYKQMTANEEERIAKIRSGYESGQQHQAMRIDLLEQENMKYKTENTLLVQKYERMATQYEQDKMQEFNKRMNKLETVPESKYMNEVVERAIKAEQKIEDEKRRYESVIAEYQTKLRQYGEEVA</sequence>
<proteinExistence type="predicted"/>
<organism evidence="3">
    <name type="scientific">Trepomonas sp. PC1</name>
    <dbReference type="NCBI Taxonomy" id="1076344"/>
    <lineage>
        <taxon>Eukaryota</taxon>
        <taxon>Metamonada</taxon>
        <taxon>Diplomonadida</taxon>
        <taxon>Hexamitidae</taxon>
        <taxon>Hexamitinae</taxon>
        <taxon>Trepomonas</taxon>
    </lineage>
</organism>